<dbReference type="EMBL" id="CP113517">
    <property type="protein sequence ID" value="WAR46698.1"/>
    <property type="molecule type" value="Genomic_DNA"/>
</dbReference>
<dbReference type="NCBIfam" id="TIGR01845">
    <property type="entry name" value="outer_NodT"/>
    <property type="match status" value="1"/>
</dbReference>
<dbReference type="RefSeq" id="WP_255187611.1">
    <property type="nucleotide sequence ID" value="NZ_CP113517.1"/>
</dbReference>
<keyword evidence="2" id="KW-0564">Palmitate</keyword>
<dbReference type="Pfam" id="PF02321">
    <property type="entry name" value="OEP"/>
    <property type="match status" value="2"/>
</dbReference>
<dbReference type="PANTHER" id="PTHR30203:SF33">
    <property type="entry name" value="BLR4455 PROTEIN"/>
    <property type="match status" value="1"/>
</dbReference>
<keyword evidence="2" id="KW-1134">Transmembrane beta strand</keyword>
<dbReference type="InterPro" id="IPR010131">
    <property type="entry name" value="MdtP/NodT-like"/>
</dbReference>
<sequence length="492" mass="53862">MHIRLNRFRLLISTVALQAGCTLGPDYVRPEMPVPAEFKEAEGWKQAQPSDDRIHGEWWRLFGDSRLDTLEAQVAGANQSVLQAEAQYRQAQYWVQSSQSSLLPVAKLTASFNRFEAATGQNVAVAGVRNLFNQAVNIAWEPDLWGRVSREIESNIDIAQASAANLQALRLSIQATLADNYFQLKSLDEQKKILNETVESFAKTLKINQDRYQAGMLGKNDVAQAQAQLDSARAQAVAVDLHRAKLEHAIAVLLGKNPSELSLATMSLDNEPPPVPSVLPSELLERRPDIAAAERNVAAANAKIGVAKAAYFPTINLSATNGFQSTNADTLFTAARRYWSLGPAAAALTIFDGGRLNAQYKQAIADYDASVAAYRQTVLNGFQEVEDSLAATRVLAEQQQVLEQAAAAAEQALLLTQDRYRAGTISYLNVLASQTVALNNRLAAVQLRGQRFSNAVQLVKALGGGWQEGQLPTEDQVDGDRKWTEYLIFPVE</sequence>
<name>A0ABY7GQD0_9GAMM</name>
<keyword evidence="2" id="KW-0449">Lipoprotein</keyword>
<keyword evidence="2" id="KW-0472">Membrane</keyword>
<evidence type="ECO:0000313" key="3">
    <source>
        <dbReference type="EMBL" id="WAR46698.1"/>
    </source>
</evidence>
<dbReference type="PANTHER" id="PTHR30203">
    <property type="entry name" value="OUTER MEMBRANE CATION EFFLUX PROTEIN"/>
    <property type="match status" value="1"/>
</dbReference>
<comment type="subcellular location">
    <subcellularLocation>
        <location evidence="2">Cell outer membrane</location>
        <topology evidence="2">Lipid-anchor</topology>
    </subcellularLocation>
</comment>
<organism evidence="3 4">
    <name type="scientific">Methylomonas rapida</name>
    <dbReference type="NCBI Taxonomy" id="2963939"/>
    <lineage>
        <taxon>Bacteria</taxon>
        <taxon>Pseudomonadati</taxon>
        <taxon>Pseudomonadota</taxon>
        <taxon>Gammaproteobacteria</taxon>
        <taxon>Methylococcales</taxon>
        <taxon>Methylococcaceae</taxon>
        <taxon>Methylomonas</taxon>
    </lineage>
</organism>
<accession>A0ABY7GQD0</accession>
<keyword evidence="2" id="KW-0812">Transmembrane</keyword>
<reference evidence="3" key="1">
    <citation type="submission" date="2022-11" db="EMBL/GenBank/DDBJ databases">
        <title>Methylomonas rapida sp. nov., Carotenoid-Producing Obligate Methanotrophs with High Growth Characteristics and Biotechnological Potential.</title>
        <authorList>
            <person name="Tikhonova E.N."/>
            <person name="Suleimanov R.Z."/>
            <person name="Miroshnikov K."/>
            <person name="Oshkin I.Y."/>
            <person name="Belova S.E."/>
            <person name="Danilova O.V."/>
            <person name="Ashikhmin A."/>
            <person name="Konopkin A."/>
            <person name="But S.Y."/>
            <person name="Khmelenina V.N."/>
            <person name="Kuznetsov N."/>
            <person name="Pimenov N.V."/>
            <person name="Dedysh S.N."/>
        </authorList>
    </citation>
    <scope>NUCLEOTIDE SEQUENCE</scope>
    <source>
        <strain evidence="3">MP1</strain>
    </source>
</reference>
<evidence type="ECO:0000313" key="4">
    <source>
        <dbReference type="Proteomes" id="UP001162780"/>
    </source>
</evidence>
<keyword evidence="4" id="KW-1185">Reference proteome</keyword>
<gene>
    <name evidence="3" type="ORF">NM686_009345</name>
</gene>
<evidence type="ECO:0000256" key="2">
    <source>
        <dbReference type="RuleBase" id="RU362097"/>
    </source>
</evidence>
<dbReference type="Gene3D" id="2.20.200.10">
    <property type="entry name" value="Outer membrane efflux proteins (OEP)"/>
    <property type="match status" value="1"/>
</dbReference>
<evidence type="ECO:0000256" key="1">
    <source>
        <dbReference type="ARBA" id="ARBA00007613"/>
    </source>
</evidence>
<dbReference type="InterPro" id="IPR003423">
    <property type="entry name" value="OMP_efflux"/>
</dbReference>
<dbReference type="SUPFAM" id="SSF56954">
    <property type="entry name" value="Outer membrane efflux proteins (OEP)"/>
    <property type="match status" value="1"/>
</dbReference>
<dbReference type="Gene3D" id="1.20.1600.10">
    <property type="entry name" value="Outer membrane efflux proteins (OEP)"/>
    <property type="match status" value="1"/>
</dbReference>
<protein>
    <submittedName>
        <fullName evidence="3">Efflux transporter outer membrane subunit</fullName>
    </submittedName>
</protein>
<dbReference type="Proteomes" id="UP001162780">
    <property type="component" value="Chromosome"/>
</dbReference>
<proteinExistence type="inferred from homology"/>
<comment type="similarity">
    <text evidence="1 2">Belongs to the outer membrane factor (OMF) (TC 1.B.17) family.</text>
</comment>